<keyword evidence="3" id="KW-0521">NADP</keyword>
<dbReference type="EC" id="4.2.1.93" evidence="7"/>
<feature type="binding site" evidence="7">
    <location>
        <begin position="198"/>
        <end position="202"/>
    </location>
    <ligand>
        <name>ATP</name>
        <dbReference type="ChEBI" id="CHEBI:30616"/>
    </ligand>
</feature>
<evidence type="ECO:0000259" key="8">
    <source>
        <dbReference type="PROSITE" id="PS51383"/>
    </source>
</evidence>
<dbReference type="PANTHER" id="PTHR12592">
    <property type="entry name" value="ATP-DEPENDENT (S)-NAD(P)H-HYDRATE DEHYDRATASE FAMILY MEMBER"/>
    <property type="match status" value="1"/>
</dbReference>
<dbReference type="CDD" id="cd01171">
    <property type="entry name" value="YXKO-related"/>
    <property type="match status" value="1"/>
</dbReference>
<keyword evidence="10" id="KW-1185">Reference proteome</keyword>
<accession>A0A177AUZ3</accession>
<comment type="catalytic activity">
    <reaction evidence="7">
        <text>(6S)-NADHX + ATP = ADP + phosphate + NADH + H(+)</text>
        <dbReference type="Rhea" id="RHEA:19017"/>
        <dbReference type="ChEBI" id="CHEBI:15378"/>
        <dbReference type="ChEBI" id="CHEBI:30616"/>
        <dbReference type="ChEBI" id="CHEBI:43474"/>
        <dbReference type="ChEBI" id="CHEBI:57945"/>
        <dbReference type="ChEBI" id="CHEBI:64074"/>
        <dbReference type="ChEBI" id="CHEBI:456216"/>
        <dbReference type="EC" id="4.2.1.93"/>
    </reaction>
</comment>
<keyword evidence="7" id="KW-0597">Phosphoprotein</keyword>
<sequence length="306" mass="34396">MNYIELFYKIIPKLSNGLYKGNCGKTAIIGGCLEYSGAPYFASIASLRAGADLSYIITDPCVSTCIKSYSPDIIVLPYLNSNNGFVKSEQFYKRFDIFGLGPGLGKSYFSQIDVLIEQIIKRKISIVIDADGINYICEYNEKFRNYLKNNPETIIIITPNLNEFNKLKDCVNMKHQDNAGGINELCKLLGKNVYIVLKGKCDTIGYSQDTDYMCIEPIKSINRRCGGQGDVLCGIMATFVNWAIKYCQKNNISNMPKYIKSSIIASSQLVRYSANIAFIKKKRSIITNDIINEIGSSFEFLFENKI</sequence>
<name>A0A177AUZ3_9BILA</name>
<feature type="binding site" evidence="7">
    <location>
        <begin position="220"/>
        <end position="229"/>
    </location>
    <ligand>
        <name>ATP</name>
        <dbReference type="ChEBI" id="CHEBI:30616"/>
    </ligand>
</feature>
<dbReference type="AlphaFoldDB" id="A0A177AUZ3"/>
<evidence type="ECO:0000256" key="3">
    <source>
        <dbReference type="ARBA" id="ARBA00022857"/>
    </source>
</evidence>
<feature type="binding site" evidence="7">
    <location>
        <position position="103"/>
    </location>
    <ligand>
        <name>(6S)-NADPHX</name>
        <dbReference type="ChEBI" id="CHEBI:64076"/>
    </ligand>
</feature>
<comment type="cofactor">
    <cofactor evidence="7">
        <name>Mg(2+)</name>
        <dbReference type="ChEBI" id="CHEBI:18420"/>
    </cofactor>
</comment>
<keyword evidence="1 7" id="KW-0547">Nucleotide-binding</keyword>
<dbReference type="EMBL" id="LWCA01001339">
    <property type="protein sequence ID" value="OAF65342.1"/>
    <property type="molecule type" value="Genomic_DNA"/>
</dbReference>
<dbReference type="GO" id="GO:0047453">
    <property type="term" value="F:ATP-dependent NAD(P)H-hydrate dehydratase activity"/>
    <property type="evidence" value="ECO:0007669"/>
    <property type="project" value="UniProtKB-UniRule"/>
</dbReference>
<comment type="caution">
    <text evidence="9">The sequence shown here is derived from an EMBL/GenBank/DDBJ whole genome shotgun (WGS) entry which is preliminary data.</text>
</comment>
<evidence type="ECO:0000313" key="10">
    <source>
        <dbReference type="Proteomes" id="UP000078046"/>
    </source>
</evidence>
<organism evidence="9 10">
    <name type="scientific">Intoshia linei</name>
    <dbReference type="NCBI Taxonomy" id="1819745"/>
    <lineage>
        <taxon>Eukaryota</taxon>
        <taxon>Metazoa</taxon>
        <taxon>Spiralia</taxon>
        <taxon>Lophotrochozoa</taxon>
        <taxon>Mesozoa</taxon>
        <taxon>Orthonectida</taxon>
        <taxon>Rhopaluridae</taxon>
        <taxon>Intoshia</taxon>
    </lineage>
</organism>
<evidence type="ECO:0000256" key="1">
    <source>
        <dbReference type="ARBA" id="ARBA00022741"/>
    </source>
</evidence>
<dbReference type="Pfam" id="PF01256">
    <property type="entry name" value="Carb_kinase"/>
    <property type="match status" value="1"/>
</dbReference>
<evidence type="ECO:0000256" key="5">
    <source>
        <dbReference type="ARBA" id="ARBA00023239"/>
    </source>
</evidence>
<comment type="function">
    <text evidence="7">Catalyzes the dehydration of the S-form of NAD(P)HX at the expense of ATP, which is converted to ADP. Together with NAD(P)HX epimerase, which catalyzes the epimerization of the S- and R-forms, the enzyme allows the repair of both epimers of NAD(P)HX, a damaged form of NAD(P)H that is a result of enzymatic or heat-dependent hydration.</text>
</comment>
<evidence type="ECO:0000256" key="4">
    <source>
        <dbReference type="ARBA" id="ARBA00023027"/>
    </source>
</evidence>
<comment type="similarity">
    <text evidence="7">Belongs to the NnrD/CARKD family.</text>
</comment>
<evidence type="ECO:0000313" key="9">
    <source>
        <dbReference type="EMBL" id="OAF65342.1"/>
    </source>
</evidence>
<evidence type="ECO:0000256" key="6">
    <source>
        <dbReference type="ARBA" id="ARBA00047472"/>
    </source>
</evidence>
<dbReference type="GO" id="GO:0110051">
    <property type="term" value="P:metabolite repair"/>
    <property type="evidence" value="ECO:0007669"/>
    <property type="project" value="TreeGrafter"/>
</dbReference>
<dbReference type="OrthoDB" id="8110916at2759"/>
<dbReference type="NCBIfam" id="TIGR00196">
    <property type="entry name" value="yjeF_cterm"/>
    <property type="match status" value="1"/>
</dbReference>
<protein>
    <recommendedName>
        <fullName evidence="7">ATP-dependent (S)-NAD(P)H-hydrate dehydratase</fullName>
        <ecNumber evidence="7">4.2.1.93</ecNumber>
    </recommendedName>
    <alternativeName>
        <fullName evidence="7">ATP-dependent NAD(P)HX dehydratase</fullName>
    </alternativeName>
</protein>
<dbReference type="HAMAP" id="MF_01965">
    <property type="entry name" value="NADHX_dehydratase"/>
    <property type="match status" value="1"/>
</dbReference>
<dbReference type="GO" id="GO:0046496">
    <property type="term" value="P:nicotinamide nucleotide metabolic process"/>
    <property type="evidence" value="ECO:0007669"/>
    <property type="project" value="UniProtKB-UniRule"/>
</dbReference>
<feature type="domain" description="YjeF C-terminal" evidence="8">
    <location>
        <begin position="3"/>
        <end position="301"/>
    </location>
</feature>
<dbReference type="Proteomes" id="UP000078046">
    <property type="component" value="Unassembled WGS sequence"/>
</dbReference>
<comment type="catalytic activity">
    <reaction evidence="6 7">
        <text>(6S)-NADPHX + ATP = ADP + phosphate + NADPH + H(+)</text>
        <dbReference type="Rhea" id="RHEA:32231"/>
        <dbReference type="ChEBI" id="CHEBI:15378"/>
        <dbReference type="ChEBI" id="CHEBI:30616"/>
        <dbReference type="ChEBI" id="CHEBI:43474"/>
        <dbReference type="ChEBI" id="CHEBI:57783"/>
        <dbReference type="ChEBI" id="CHEBI:64076"/>
        <dbReference type="ChEBI" id="CHEBI:456216"/>
        <dbReference type="EC" id="4.2.1.93"/>
    </reaction>
</comment>
<gene>
    <name evidence="9" type="ORF">A3Q56_06927</name>
</gene>
<dbReference type="Gene3D" id="3.40.1190.20">
    <property type="match status" value="1"/>
</dbReference>
<dbReference type="InterPro" id="IPR000631">
    <property type="entry name" value="CARKD"/>
</dbReference>
<keyword evidence="2 7" id="KW-0067">ATP-binding</keyword>
<keyword evidence="5 7" id="KW-0456">Lyase</keyword>
<reference evidence="9 10" key="1">
    <citation type="submission" date="2016-04" db="EMBL/GenBank/DDBJ databases">
        <title>The genome of Intoshia linei affirms orthonectids as highly simplified spiralians.</title>
        <authorList>
            <person name="Mikhailov K.V."/>
            <person name="Slusarev G.S."/>
            <person name="Nikitin M.A."/>
            <person name="Logacheva M.D."/>
            <person name="Penin A."/>
            <person name="Aleoshin V."/>
            <person name="Panchin Y.V."/>
        </authorList>
    </citation>
    <scope>NUCLEOTIDE SEQUENCE [LARGE SCALE GENOMIC DNA]</scope>
    <source>
        <strain evidence="9">Intl2013</strain>
        <tissue evidence="9">Whole animal</tissue>
    </source>
</reference>
<evidence type="ECO:0000256" key="2">
    <source>
        <dbReference type="ARBA" id="ARBA00022840"/>
    </source>
</evidence>
<proteinExistence type="inferred from homology"/>
<evidence type="ECO:0000256" key="7">
    <source>
        <dbReference type="HAMAP-Rule" id="MF_03157"/>
    </source>
</evidence>
<dbReference type="GO" id="GO:0005524">
    <property type="term" value="F:ATP binding"/>
    <property type="evidence" value="ECO:0007669"/>
    <property type="project" value="UniProtKB-KW"/>
</dbReference>
<dbReference type="InterPro" id="IPR029056">
    <property type="entry name" value="Ribokinase-like"/>
</dbReference>
<dbReference type="PANTHER" id="PTHR12592:SF0">
    <property type="entry name" value="ATP-DEPENDENT (S)-NAD(P)H-HYDRATE DEHYDRATASE"/>
    <property type="match status" value="1"/>
</dbReference>
<dbReference type="SUPFAM" id="SSF53613">
    <property type="entry name" value="Ribokinase-like"/>
    <property type="match status" value="1"/>
</dbReference>
<feature type="binding site" evidence="7">
    <location>
        <begin position="160"/>
        <end position="166"/>
    </location>
    <ligand>
        <name>(6S)-NADPHX</name>
        <dbReference type="ChEBI" id="CHEBI:64076"/>
    </ligand>
</feature>
<keyword evidence="4 7" id="KW-0520">NAD</keyword>
<dbReference type="PROSITE" id="PS51383">
    <property type="entry name" value="YJEF_C_3"/>
    <property type="match status" value="1"/>
</dbReference>
<feature type="binding site" evidence="7">
    <location>
        <position position="230"/>
    </location>
    <ligand>
        <name>(6S)-NADPHX</name>
        <dbReference type="ChEBI" id="CHEBI:64076"/>
    </ligand>
</feature>